<dbReference type="GO" id="GO:0005762">
    <property type="term" value="C:mitochondrial large ribosomal subunit"/>
    <property type="evidence" value="ECO:0007669"/>
    <property type="project" value="TreeGrafter"/>
</dbReference>
<reference evidence="9 10" key="1">
    <citation type="journal article" date="2016" name="Genome Biol. Evol.">
        <title>Gene Family Evolution Reflects Adaptation to Soil Environmental Stressors in the Genome of the Collembolan Orchesella cincta.</title>
        <authorList>
            <person name="Faddeeva-Vakhrusheva A."/>
            <person name="Derks M.F."/>
            <person name="Anvar S.Y."/>
            <person name="Agamennone V."/>
            <person name="Suring W."/>
            <person name="Smit S."/>
            <person name="van Straalen N.M."/>
            <person name="Roelofs D."/>
        </authorList>
    </citation>
    <scope>NUCLEOTIDE SEQUENCE [LARGE SCALE GENOMIC DNA]</scope>
    <source>
        <tissue evidence="9">Mixed pool</tissue>
    </source>
</reference>
<dbReference type="EMBL" id="LJIJ01001323">
    <property type="protein sequence ID" value="ODM92132.1"/>
    <property type="molecule type" value="Genomic_DNA"/>
</dbReference>
<dbReference type="InterPro" id="IPR012677">
    <property type="entry name" value="Nucleotide-bd_a/b_plait_sf"/>
</dbReference>
<evidence type="ECO:0000313" key="9">
    <source>
        <dbReference type="EMBL" id="ODM92132.1"/>
    </source>
</evidence>
<keyword evidence="3 9" id="KW-0689">Ribosomal protein</keyword>
<evidence type="ECO:0000256" key="8">
    <source>
        <dbReference type="ARBA" id="ARBA00041375"/>
    </source>
</evidence>
<dbReference type="Proteomes" id="UP000094527">
    <property type="component" value="Unassembled WGS sequence"/>
</dbReference>
<dbReference type="SUPFAM" id="SSF54189">
    <property type="entry name" value="Ribosomal proteins S24e, L23 and L15e"/>
    <property type="match status" value="1"/>
</dbReference>
<comment type="subcellular location">
    <subcellularLocation>
        <location evidence="1">Mitochondrion</location>
    </subcellularLocation>
</comment>
<keyword evidence="10" id="KW-1185">Reference proteome</keyword>
<dbReference type="Pfam" id="PF00276">
    <property type="entry name" value="Ribosomal_L23"/>
    <property type="match status" value="1"/>
</dbReference>
<dbReference type="OMA" id="PNFWLKL"/>
<protein>
    <recommendedName>
        <fullName evidence="7">Large ribosomal subunit protein uL23m</fullName>
    </recommendedName>
    <alternativeName>
        <fullName evidence="8">39S ribosomal protein L23, mitochondrial</fullName>
    </alternativeName>
</protein>
<evidence type="ECO:0000313" key="10">
    <source>
        <dbReference type="Proteomes" id="UP000094527"/>
    </source>
</evidence>
<keyword evidence="5" id="KW-0687">Ribonucleoprotein</keyword>
<evidence type="ECO:0000256" key="5">
    <source>
        <dbReference type="ARBA" id="ARBA00023274"/>
    </source>
</evidence>
<dbReference type="OrthoDB" id="275582at2759"/>
<comment type="caution">
    <text evidence="9">The sequence shown here is derived from an EMBL/GenBank/DDBJ whole genome shotgun (WGS) entry which is preliminary data.</text>
</comment>
<dbReference type="GO" id="GO:0003735">
    <property type="term" value="F:structural constituent of ribosome"/>
    <property type="evidence" value="ECO:0007669"/>
    <property type="project" value="InterPro"/>
</dbReference>
<dbReference type="STRING" id="48709.A0A1D2MGV7"/>
<name>A0A1D2MGV7_ORCCI</name>
<proteinExistence type="inferred from homology"/>
<gene>
    <name evidence="9" type="ORF">Ocin01_14553</name>
</gene>
<dbReference type="InterPro" id="IPR012678">
    <property type="entry name" value="Ribosomal_uL23/eL15/eS24_sf"/>
</dbReference>
<keyword evidence="4" id="KW-0496">Mitochondrion</keyword>
<dbReference type="PANTHER" id="PTHR12059:SF5">
    <property type="entry name" value="LARGE RIBOSOMAL SUBUNIT PROTEIN UL23M"/>
    <property type="match status" value="1"/>
</dbReference>
<evidence type="ECO:0000256" key="4">
    <source>
        <dbReference type="ARBA" id="ARBA00023128"/>
    </source>
</evidence>
<evidence type="ECO:0000256" key="2">
    <source>
        <dbReference type="ARBA" id="ARBA00006700"/>
    </source>
</evidence>
<dbReference type="InterPro" id="IPR013025">
    <property type="entry name" value="Ribosomal_uL23-like"/>
</dbReference>
<evidence type="ECO:0000256" key="1">
    <source>
        <dbReference type="ARBA" id="ARBA00004173"/>
    </source>
</evidence>
<evidence type="ECO:0000256" key="7">
    <source>
        <dbReference type="ARBA" id="ARBA00039977"/>
    </source>
</evidence>
<dbReference type="AlphaFoldDB" id="A0A1D2MGV7"/>
<dbReference type="Gene3D" id="3.30.70.330">
    <property type="match status" value="1"/>
</dbReference>
<accession>A0A1D2MGV7</accession>
<dbReference type="PANTHER" id="PTHR12059">
    <property type="entry name" value="RIBOSOMAL PROTEIN L23-RELATED"/>
    <property type="match status" value="1"/>
</dbReference>
<comment type="similarity">
    <text evidence="2">Belongs to the universal ribosomal protein uL23 family.</text>
</comment>
<evidence type="ECO:0000256" key="6">
    <source>
        <dbReference type="ARBA" id="ARBA00038782"/>
    </source>
</evidence>
<dbReference type="GO" id="GO:0032543">
    <property type="term" value="P:mitochondrial translation"/>
    <property type="evidence" value="ECO:0007669"/>
    <property type="project" value="TreeGrafter"/>
</dbReference>
<comment type="subunit">
    <text evidence="6">Component of the mitochondrial ribosome large subunit (39S) which comprises a 16S rRNA and about 50 distinct proteins.</text>
</comment>
<sequence>MSSRLYPIFQKGNPQMRVFLPNFWMKMVRPQIDNAPKNKVQFVVHPGMSQFDVKSYLEKIYEVPVVHVRTYIQEGRYRRVPQKGYIVKDDDYKVAFVTLPKDTTFEFPNIFPEEKAQEVENEEKHMDILKENFKKHQQRNRLRPDVPGWFL</sequence>
<dbReference type="FunFam" id="3.30.70.330:FF:000284">
    <property type="entry name" value="39S ribosomal protein L23, mitochondrial"/>
    <property type="match status" value="1"/>
</dbReference>
<organism evidence="9 10">
    <name type="scientific">Orchesella cincta</name>
    <name type="common">Springtail</name>
    <name type="synonym">Podura cincta</name>
    <dbReference type="NCBI Taxonomy" id="48709"/>
    <lineage>
        <taxon>Eukaryota</taxon>
        <taxon>Metazoa</taxon>
        <taxon>Ecdysozoa</taxon>
        <taxon>Arthropoda</taxon>
        <taxon>Hexapoda</taxon>
        <taxon>Collembola</taxon>
        <taxon>Entomobryomorpha</taxon>
        <taxon>Entomobryoidea</taxon>
        <taxon>Orchesellidae</taxon>
        <taxon>Orchesellinae</taxon>
        <taxon>Orchesella</taxon>
    </lineage>
</organism>
<evidence type="ECO:0000256" key="3">
    <source>
        <dbReference type="ARBA" id="ARBA00022980"/>
    </source>
</evidence>